<dbReference type="InterPro" id="IPR011059">
    <property type="entry name" value="Metal-dep_hydrolase_composite"/>
</dbReference>
<accession>A0AA36I5J6</accession>
<protein>
    <submittedName>
        <fullName evidence="1">Uncharacterized protein</fullName>
    </submittedName>
</protein>
<reference evidence="1" key="1">
    <citation type="submission" date="2023-08" db="EMBL/GenBank/DDBJ databases">
        <authorList>
            <person name="Chen Y."/>
            <person name="Shah S."/>
            <person name="Dougan E. K."/>
            <person name="Thang M."/>
            <person name="Chan C."/>
        </authorList>
    </citation>
    <scope>NUCLEOTIDE SEQUENCE</scope>
</reference>
<dbReference type="EMBL" id="CAUJNA010000779">
    <property type="protein sequence ID" value="CAJ1381112.1"/>
    <property type="molecule type" value="Genomic_DNA"/>
</dbReference>
<gene>
    <name evidence="1" type="ORF">EVOR1521_LOCUS8901</name>
</gene>
<name>A0AA36I5J6_9DINO</name>
<dbReference type="Proteomes" id="UP001178507">
    <property type="component" value="Unassembled WGS sequence"/>
</dbReference>
<proteinExistence type="predicted"/>
<dbReference type="AlphaFoldDB" id="A0AA36I5J6"/>
<dbReference type="SUPFAM" id="SSF51338">
    <property type="entry name" value="Composite domain of metallo-dependent hydrolases"/>
    <property type="match status" value="1"/>
</dbReference>
<keyword evidence="2" id="KW-1185">Reference proteome</keyword>
<comment type="caution">
    <text evidence="1">The sequence shown here is derived from an EMBL/GenBank/DDBJ whole genome shotgun (WGS) entry which is preliminary data.</text>
</comment>
<evidence type="ECO:0000313" key="1">
    <source>
        <dbReference type="EMBL" id="CAJ1381112.1"/>
    </source>
</evidence>
<evidence type="ECO:0000313" key="2">
    <source>
        <dbReference type="Proteomes" id="UP001178507"/>
    </source>
</evidence>
<dbReference type="GO" id="GO:0016810">
    <property type="term" value="F:hydrolase activity, acting on carbon-nitrogen (but not peptide) bonds"/>
    <property type="evidence" value="ECO:0007669"/>
    <property type="project" value="InterPro"/>
</dbReference>
<sequence length="165" mass="17072">MRPSMRPPCPRALAVASVAALGALGAFAAAAAALRRRRKEGPWLLRGVTLLDDLSASGWRQADVLLGATGHVDLLAAARHLLAPKGWGVIEGEGLLLLPGEKVTGVEDGLIEVGSVATVTLWDLSAARPSALPPAEAMLAGPCQALRPVHSFAQGRRVLAEGRAL</sequence>
<organism evidence="1 2">
    <name type="scientific">Effrenium voratum</name>
    <dbReference type="NCBI Taxonomy" id="2562239"/>
    <lineage>
        <taxon>Eukaryota</taxon>
        <taxon>Sar</taxon>
        <taxon>Alveolata</taxon>
        <taxon>Dinophyceae</taxon>
        <taxon>Suessiales</taxon>
        <taxon>Symbiodiniaceae</taxon>
        <taxon>Effrenium</taxon>
    </lineage>
</organism>